<keyword evidence="9 15" id="KW-0067">ATP-binding</keyword>
<dbReference type="OrthoDB" id="9805455at2"/>
<keyword evidence="8 15" id="KW-0547">Nucleotide-binding</keyword>
<dbReference type="InterPro" id="IPR045060">
    <property type="entry name" value="Phe-tRNA-ligase_IIc_bsu"/>
</dbReference>
<dbReference type="InterPro" id="IPR012340">
    <property type="entry name" value="NA-bd_OB-fold"/>
</dbReference>
<keyword evidence="21" id="KW-1185">Reference proteome</keyword>
<dbReference type="InterPro" id="IPR045864">
    <property type="entry name" value="aa-tRNA-synth_II/BPL/LPL"/>
</dbReference>
<dbReference type="PROSITE" id="PS50886">
    <property type="entry name" value="TRBD"/>
    <property type="match status" value="1"/>
</dbReference>
<dbReference type="InterPro" id="IPR041616">
    <property type="entry name" value="PheRS_beta_core"/>
</dbReference>
<dbReference type="SMART" id="SM00874">
    <property type="entry name" value="B5"/>
    <property type="match status" value="1"/>
</dbReference>
<dbReference type="Gene3D" id="3.30.70.380">
    <property type="entry name" value="Ferrodoxin-fold anticodon-binding domain"/>
    <property type="match status" value="1"/>
</dbReference>
<feature type="binding site" evidence="15">
    <location>
        <position position="476"/>
    </location>
    <ligand>
        <name>Mg(2+)</name>
        <dbReference type="ChEBI" id="CHEBI:18420"/>
        <note>shared with alpha subunit</note>
    </ligand>
</feature>
<evidence type="ECO:0000259" key="17">
    <source>
        <dbReference type="PROSITE" id="PS50886"/>
    </source>
</evidence>
<dbReference type="Gene3D" id="3.30.56.10">
    <property type="match status" value="2"/>
</dbReference>
<keyword evidence="10 15" id="KW-0460">Magnesium</keyword>
<dbReference type="Pfam" id="PF03147">
    <property type="entry name" value="FDX-ACB"/>
    <property type="match status" value="1"/>
</dbReference>
<protein>
    <recommendedName>
        <fullName evidence="15">Phenylalanine--tRNA ligase beta subunit</fullName>
        <ecNumber evidence="15">6.1.1.20</ecNumber>
    </recommendedName>
    <alternativeName>
        <fullName evidence="15">Phenylalanyl-tRNA synthetase beta subunit</fullName>
        <shortName evidence="15">PheRS</shortName>
    </alternativeName>
</protein>
<reference evidence="21" key="1">
    <citation type="submission" date="2015-04" db="EMBL/GenBank/DDBJ databases">
        <authorList>
            <person name="Mushtaq Mamoona"/>
        </authorList>
    </citation>
    <scope>NUCLEOTIDE SEQUENCE [LARGE SCALE GENOMIC DNA]</scope>
    <source>
        <strain evidence="21">AN4859/03</strain>
    </source>
</reference>
<keyword evidence="11 16" id="KW-0694">RNA-binding</keyword>
<accession>A0A0G4K5K0</accession>
<dbReference type="NCBIfam" id="TIGR00472">
    <property type="entry name" value="pheT_bact"/>
    <property type="match status" value="1"/>
</dbReference>
<dbReference type="RefSeq" id="WP_048593963.1">
    <property type="nucleotide sequence ID" value="NZ_CVLB01000001.1"/>
</dbReference>
<dbReference type="CDD" id="cd02796">
    <property type="entry name" value="tRNA_bind_bactPheRS"/>
    <property type="match status" value="1"/>
</dbReference>
<dbReference type="InterPro" id="IPR002547">
    <property type="entry name" value="tRNA-bd_dom"/>
</dbReference>
<dbReference type="FunFam" id="2.40.50.140:FF:000045">
    <property type="entry name" value="Phenylalanine--tRNA ligase beta subunit"/>
    <property type="match status" value="1"/>
</dbReference>
<sequence>MRVPLSWLKEFVNLDGFSVEEIAKQITLAGSEISSIETTGGDIPGVIIGKITSVHKHPDADKLSVCKVDVGDGDTLSIVCGAPNVKEGIYVPIAMIGAKLPNGLTIKKASIRGFESNGMICSRTELGYEEAEGVYGIWILDEDIEKVHADKDSILGNSLSTIVGSTDHIFNVEITANRGDLVSIIGFARECSLVLERRVSIPSVNTYDAAGGNIDITVENQESCYKYVGRLIKDITVGPSPDWMQKRLKMCGINPINNIVDVTNYVMLEYGQPLHAYDFDKIKDGKIIVRNARNGEKITLLDGREIDLTDDVLVIADSEKPIGVAGVMGGDNTKIESETKTILIESAYFDHIAVKKSTIATKTKTDASYRFERDIDHTLTLAALNRVVDLIVTLDNGCKIASRSKEVNVKQFDANIIVFDCGLVKRYLGLNMNKMEISSIFKRYGFKAVALGENNLKVEIPYYRHDLSIAEDLIEEIARVYGYNNISSNVPHIKCNPINTDYSEVSFVKHRMASYGLYETKQYSMGDSNIFKSLGIEEEKLIKVVNPLTNEMDVLRPTTLASLLNSVAYNQNHRHKNGALFEVGNIFYKENENFMEEKHLSAVMFGLYQEKLWNKDARAYDFFDMSGVIEELLIRDLKCTDYNLIPKEHKWFIPTMSGEIVIFGEKIGIIGRLHPKLLKLFDISGEVYFLDIDIRKTLKLVKERVKKQKLKDIGKYPAVFRDLALVCSNNIEFSKVIKSISKFNNIIQNVSVVDRYVGEQVEEGKQSIAISITYYDPNKTLREEDINSVEKSLLEMLKTRFDINLRA</sequence>
<gene>
    <name evidence="15" type="primary">pheT</name>
    <name evidence="20" type="ORF">BRSU_0841</name>
</gene>
<dbReference type="InterPro" id="IPR005121">
    <property type="entry name" value="Fdx_antiC-bd"/>
</dbReference>
<dbReference type="PANTHER" id="PTHR10947:SF0">
    <property type="entry name" value="PHENYLALANINE--TRNA LIGASE BETA SUBUNIT"/>
    <property type="match status" value="1"/>
</dbReference>
<feature type="domain" description="TRNA-binding" evidence="17">
    <location>
        <begin position="40"/>
        <end position="160"/>
    </location>
</feature>
<dbReference type="SUPFAM" id="SSF50249">
    <property type="entry name" value="Nucleic acid-binding proteins"/>
    <property type="match status" value="1"/>
</dbReference>
<name>A0A0G4K5K0_9SPIR</name>
<dbReference type="Gene3D" id="3.50.40.10">
    <property type="entry name" value="Phenylalanyl-trna Synthetase, Chain B, domain 3"/>
    <property type="match status" value="1"/>
</dbReference>
<keyword evidence="13 15" id="KW-0030">Aminoacyl-tRNA synthetase</keyword>
<dbReference type="CDD" id="cd00769">
    <property type="entry name" value="PheRS_beta_core"/>
    <property type="match status" value="1"/>
</dbReference>
<dbReference type="EMBL" id="CVLB01000001">
    <property type="protein sequence ID" value="CRF32509.1"/>
    <property type="molecule type" value="Genomic_DNA"/>
</dbReference>
<comment type="subunit">
    <text evidence="3 15">Tetramer of two alpha and two beta subunits.</text>
</comment>
<feature type="domain" description="B5" evidence="19">
    <location>
        <begin position="412"/>
        <end position="488"/>
    </location>
</feature>
<keyword evidence="7 15" id="KW-0479">Metal-binding</keyword>
<dbReference type="SMART" id="SM00873">
    <property type="entry name" value="B3_4"/>
    <property type="match status" value="1"/>
</dbReference>
<evidence type="ECO:0000256" key="6">
    <source>
        <dbReference type="ARBA" id="ARBA00022598"/>
    </source>
</evidence>
<dbReference type="Pfam" id="PF03483">
    <property type="entry name" value="B3_4"/>
    <property type="match status" value="1"/>
</dbReference>
<evidence type="ECO:0000313" key="20">
    <source>
        <dbReference type="EMBL" id="CRF32509.1"/>
    </source>
</evidence>
<evidence type="ECO:0000256" key="16">
    <source>
        <dbReference type="PROSITE-ProRule" id="PRU00209"/>
    </source>
</evidence>
<dbReference type="AlphaFoldDB" id="A0A0G4K5K0"/>
<dbReference type="Gene3D" id="2.40.50.140">
    <property type="entry name" value="Nucleic acid-binding proteins"/>
    <property type="match status" value="1"/>
</dbReference>
<feature type="binding site" evidence="15">
    <location>
        <position position="475"/>
    </location>
    <ligand>
        <name>Mg(2+)</name>
        <dbReference type="ChEBI" id="CHEBI:18420"/>
        <note>shared with alpha subunit</note>
    </ligand>
</feature>
<dbReference type="GO" id="GO:0000287">
    <property type="term" value="F:magnesium ion binding"/>
    <property type="evidence" value="ECO:0007669"/>
    <property type="project" value="UniProtKB-UniRule"/>
</dbReference>
<evidence type="ECO:0000256" key="4">
    <source>
        <dbReference type="ARBA" id="ARBA00022490"/>
    </source>
</evidence>
<dbReference type="InterPro" id="IPR036690">
    <property type="entry name" value="Fdx_antiC-bd_sf"/>
</dbReference>
<evidence type="ECO:0000256" key="2">
    <source>
        <dbReference type="ARBA" id="ARBA00008653"/>
    </source>
</evidence>
<dbReference type="PROSITE" id="PS51483">
    <property type="entry name" value="B5"/>
    <property type="match status" value="1"/>
</dbReference>
<dbReference type="SUPFAM" id="SSF55681">
    <property type="entry name" value="Class II aaRS and biotin synthetases"/>
    <property type="match status" value="1"/>
</dbReference>
<dbReference type="Pfam" id="PF17759">
    <property type="entry name" value="tRNA_synthFbeta"/>
    <property type="match status" value="1"/>
</dbReference>
<evidence type="ECO:0000256" key="14">
    <source>
        <dbReference type="ARBA" id="ARBA00049255"/>
    </source>
</evidence>
<dbReference type="SUPFAM" id="SSF56037">
    <property type="entry name" value="PheT/TilS domain"/>
    <property type="match status" value="1"/>
</dbReference>
<dbReference type="Pfam" id="PF01588">
    <property type="entry name" value="tRNA_bind"/>
    <property type="match status" value="1"/>
</dbReference>
<evidence type="ECO:0000256" key="1">
    <source>
        <dbReference type="ARBA" id="ARBA00004496"/>
    </source>
</evidence>
<dbReference type="Pfam" id="PF03484">
    <property type="entry name" value="B5"/>
    <property type="match status" value="1"/>
</dbReference>
<dbReference type="EC" id="6.1.1.20" evidence="15"/>
<evidence type="ECO:0000256" key="3">
    <source>
        <dbReference type="ARBA" id="ARBA00011209"/>
    </source>
</evidence>
<comment type="similarity">
    <text evidence="2 15">Belongs to the phenylalanyl-tRNA synthetase beta subunit family. Type 1 subfamily.</text>
</comment>
<dbReference type="Proteomes" id="UP000043763">
    <property type="component" value="Unassembled WGS sequence"/>
</dbReference>
<dbReference type="InterPro" id="IPR009061">
    <property type="entry name" value="DNA-bd_dom_put_sf"/>
</dbReference>
<keyword evidence="6 15" id="KW-0436">Ligase</keyword>
<evidence type="ECO:0000313" key="21">
    <source>
        <dbReference type="Proteomes" id="UP000043763"/>
    </source>
</evidence>
<dbReference type="GO" id="GO:0005524">
    <property type="term" value="F:ATP binding"/>
    <property type="evidence" value="ECO:0007669"/>
    <property type="project" value="UniProtKB-UniRule"/>
</dbReference>
<feature type="domain" description="FDX-ACB" evidence="18">
    <location>
        <begin position="714"/>
        <end position="806"/>
    </location>
</feature>
<evidence type="ECO:0000256" key="10">
    <source>
        <dbReference type="ARBA" id="ARBA00022842"/>
    </source>
</evidence>
<dbReference type="InterPro" id="IPR020825">
    <property type="entry name" value="Phe-tRNA_synthase-like_B3/B4"/>
</dbReference>
<dbReference type="HAMAP" id="MF_00283">
    <property type="entry name" value="Phe_tRNA_synth_beta1"/>
    <property type="match status" value="1"/>
</dbReference>
<dbReference type="InterPro" id="IPR033714">
    <property type="entry name" value="tRNA_bind_bactPheRS"/>
</dbReference>
<evidence type="ECO:0000256" key="11">
    <source>
        <dbReference type="ARBA" id="ARBA00022884"/>
    </source>
</evidence>
<dbReference type="SMART" id="SM00896">
    <property type="entry name" value="FDX-ACB"/>
    <property type="match status" value="1"/>
</dbReference>
<dbReference type="GO" id="GO:0000049">
    <property type="term" value="F:tRNA binding"/>
    <property type="evidence" value="ECO:0007669"/>
    <property type="project" value="UniProtKB-UniRule"/>
</dbReference>
<dbReference type="SUPFAM" id="SSF54991">
    <property type="entry name" value="Anticodon-binding domain of PheRS"/>
    <property type="match status" value="1"/>
</dbReference>
<evidence type="ECO:0000256" key="12">
    <source>
        <dbReference type="ARBA" id="ARBA00022917"/>
    </source>
</evidence>
<dbReference type="InterPro" id="IPR004532">
    <property type="entry name" value="Phe-tRNA-ligase_IIc_bsu_bact"/>
</dbReference>
<evidence type="ECO:0000256" key="15">
    <source>
        <dbReference type="HAMAP-Rule" id="MF_00283"/>
    </source>
</evidence>
<evidence type="ECO:0000256" key="8">
    <source>
        <dbReference type="ARBA" id="ARBA00022741"/>
    </source>
</evidence>
<evidence type="ECO:0000256" key="7">
    <source>
        <dbReference type="ARBA" id="ARBA00022723"/>
    </source>
</evidence>
<comment type="cofactor">
    <cofactor evidence="15">
        <name>Mg(2+)</name>
        <dbReference type="ChEBI" id="CHEBI:18420"/>
    </cofactor>
    <text evidence="15">Binds 2 magnesium ions per tetramer.</text>
</comment>
<feature type="binding site" evidence="15">
    <location>
        <position position="472"/>
    </location>
    <ligand>
        <name>Mg(2+)</name>
        <dbReference type="ChEBI" id="CHEBI:18420"/>
        <note>shared with alpha subunit</note>
    </ligand>
</feature>
<evidence type="ECO:0000256" key="9">
    <source>
        <dbReference type="ARBA" id="ARBA00022840"/>
    </source>
</evidence>
<dbReference type="GO" id="GO:0004826">
    <property type="term" value="F:phenylalanine-tRNA ligase activity"/>
    <property type="evidence" value="ECO:0007669"/>
    <property type="project" value="UniProtKB-UniRule"/>
</dbReference>
<keyword evidence="4 15" id="KW-0963">Cytoplasm</keyword>
<keyword evidence="12 15" id="KW-0648">Protein biosynthesis</keyword>
<keyword evidence="5 16" id="KW-0820">tRNA-binding</keyword>
<feature type="binding site" evidence="15">
    <location>
        <position position="466"/>
    </location>
    <ligand>
        <name>Mg(2+)</name>
        <dbReference type="ChEBI" id="CHEBI:18420"/>
        <note>shared with alpha subunit</note>
    </ligand>
</feature>
<dbReference type="FunFam" id="3.50.40.10:FF:000001">
    <property type="entry name" value="Phenylalanine--tRNA ligase beta subunit"/>
    <property type="match status" value="1"/>
</dbReference>
<comment type="subcellular location">
    <subcellularLocation>
        <location evidence="1 15">Cytoplasm</location>
    </subcellularLocation>
</comment>
<evidence type="ECO:0000259" key="18">
    <source>
        <dbReference type="PROSITE" id="PS51447"/>
    </source>
</evidence>
<evidence type="ECO:0000259" key="19">
    <source>
        <dbReference type="PROSITE" id="PS51483"/>
    </source>
</evidence>
<proteinExistence type="inferred from homology"/>
<dbReference type="InterPro" id="IPR005147">
    <property type="entry name" value="tRNA_synthase_B5-dom"/>
</dbReference>
<dbReference type="Gene3D" id="3.30.930.10">
    <property type="entry name" value="Bira Bifunctional Protein, Domain 2"/>
    <property type="match status" value="1"/>
</dbReference>
<evidence type="ECO:0000256" key="13">
    <source>
        <dbReference type="ARBA" id="ARBA00023146"/>
    </source>
</evidence>
<dbReference type="InterPro" id="IPR005146">
    <property type="entry name" value="B3/B4_tRNA-bd"/>
</dbReference>
<dbReference type="NCBIfam" id="NF045760">
    <property type="entry name" value="YtpR"/>
    <property type="match status" value="1"/>
</dbReference>
<evidence type="ECO:0000256" key="5">
    <source>
        <dbReference type="ARBA" id="ARBA00022555"/>
    </source>
</evidence>
<organism evidence="20 21">
    <name type="scientific">Brachyspira suanatina</name>
    <dbReference type="NCBI Taxonomy" id="381802"/>
    <lineage>
        <taxon>Bacteria</taxon>
        <taxon>Pseudomonadati</taxon>
        <taxon>Spirochaetota</taxon>
        <taxon>Spirochaetia</taxon>
        <taxon>Brachyspirales</taxon>
        <taxon>Brachyspiraceae</taxon>
        <taxon>Brachyspira</taxon>
    </lineage>
</organism>
<dbReference type="GO" id="GO:0009328">
    <property type="term" value="C:phenylalanine-tRNA ligase complex"/>
    <property type="evidence" value="ECO:0007669"/>
    <property type="project" value="TreeGrafter"/>
</dbReference>
<dbReference type="PANTHER" id="PTHR10947">
    <property type="entry name" value="PHENYLALANYL-TRNA SYNTHETASE BETA CHAIN AND LEUCINE-RICH REPEAT-CONTAINING PROTEIN 47"/>
    <property type="match status" value="1"/>
</dbReference>
<dbReference type="GO" id="GO:0006432">
    <property type="term" value="P:phenylalanyl-tRNA aminoacylation"/>
    <property type="evidence" value="ECO:0007669"/>
    <property type="project" value="UniProtKB-UniRule"/>
</dbReference>
<dbReference type="PROSITE" id="PS51447">
    <property type="entry name" value="FDX_ACB"/>
    <property type="match status" value="1"/>
</dbReference>
<comment type="catalytic activity">
    <reaction evidence="14 15">
        <text>tRNA(Phe) + L-phenylalanine + ATP = L-phenylalanyl-tRNA(Phe) + AMP + diphosphate + H(+)</text>
        <dbReference type="Rhea" id="RHEA:19413"/>
        <dbReference type="Rhea" id="RHEA-COMP:9668"/>
        <dbReference type="Rhea" id="RHEA-COMP:9699"/>
        <dbReference type="ChEBI" id="CHEBI:15378"/>
        <dbReference type="ChEBI" id="CHEBI:30616"/>
        <dbReference type="ChEBI" id="CHEBI:33019"/>
        <dbReference type="ChEBI" id="CHEBI:58095"/>
        <dbReference type="ChEBI" id="CHEBI:78442"/>
        <dbReference type="ChEBI" id="CHEBI:78531"/>
        <dbReference type="ChEBI" id="CHEBI:456215"/>
        <dbReference type="EC" id="6.1.1.20"/>
    </reaction>
</comment>
<dbReference type="SUPFAM" id="SSF46955">
    <property type="entry name" value="Putative DNA-binding domain"/>
    <property type="match status" value="1"/>
</dbReference>